<protein>
    <submittedName>
        <fullName evidence="2">Uncharacterized protein</fullName>
    </submittedName>
</protein>
<dbReference type="Proteomes" id="UP000051530">
    <property type="component" value="Unassembled WGS sequence"/>
</dbReference>
<keyword evidence="3" id="KW-1185">Reference proteome</keyword>
<dbReference type="AlphaFoldDB" id="A0A0R0M655"/>
<dbReference type="VEuPathDB" id="MicrosporidiaDB:M153_4850004617"/>
<name>A0A0R0M655_9MICR</name>
<evidence type="ECO:0000256" key="1">
    <source>
        <dbReference type="SAM" id="MobiDB-lite"/>
    </source>
</evidence>
<organism evidence="2 3">
    <name type="scientific">Pseudoloma neurophilia</name>
    <dbReference type="NCBI Taxonomy" id="146866"/>
    <lineage>
        <taxon>Eukaryota</taxon>
        <taxon>Fungi</taxon>
        <taxon>Fungi incertae sedis</taxon>
        <taxon>Microsporidia</taxon>
        <taxon>Pseudoloma</taxon>
    </lineage>
</organism>
<evidence type="ECO:0000313" key="2">
    <source>
        <dbReference type="EMBL" id="KRH93931.1"/>
    </source>
</evidence>
<dbReference type="EMBL" id="LGUB01000177">
    <property type="protein sequence ID" value="KRH93931.1"/>
    <property type="molecule type" value="Genomic_DNA"/>
</dbReference>
<feature type="compositionally biased region" description="Basic and acidic residues" evidence="1">
    <location>
        <begin position="185"/>
        <end position="199"/>
    </location>
</feature>
<accession>A0A0R0M655</accession>
<reference evidence="2 3" key="1">
    <citation type="submission" date="2015-07" db="EMBL/GenBank/DDBJ databases">
        <title>The genome of Pseudoloma neurophilia, a relevant intracellular parasite of the zebrafish.</title>
        <authorList>
            <person name="Ndikumana S."/>
            <person name="Pelin A."/>
            <person name="Sanders J."/>
            <person name="Corradi N."/>
        </authorList>
    </citation>
    <scope>NUCLEOTIDE SEQUENCE [LARGE SCALE GENOMIC DNA]</scope>
    <source>
        <strain evidence="2 3">MK1</strain>
    </source>
</reference>
<sequence>MLVSLSIIHFECTGSKQIFFLVQKLKKDVKIFFTPVAAAIIEKKDTALFIEAIDTTGLFEPRDKQTYFTQSFILKIIEYLGYENHLECFSHPKPAMIFIKKNDKYLVNPKKLLNYWYKIFEIACQNVICWSNYLKKATFTSDESKILQYLSKMDMTYFDDDPKRKLNKFLIEKHPMDQDLIVETEKEGSNPHEDSKQPEEFSNDLQKSSTKKITDSFDKQDFFRILLTRRDFNAGGLVIGQNKRVTRELRHIDEPLLRNLSSQMTFIEKIAVNCEFEVFLNLIHQGDWCNLERSDQSLREIISKITTKDEKISEKEQSDALIFLENLSFNEFADFKVNKTIEQSSTVLKPRKRVQKQ</sequence>
<gene>
    <name evidence="2" type="ORF">M153_4850004617</name>
</gene>
<dbReference type="OrthoDB" id="2190184at2759"/>
<comment type="caution">
    <text evidence="2">The sequence shown here is derived from an EMBL/GenBank/DDBJ whole genome shotgun (WGS) entry which is preliminary data.</text>
</comment>
<proteinExistence type="predicted"/>
<evidence type="ECO:0000313" key="3">
    <source>
        <dbReference type="Proteomes" id="UP000051530"/>
    </source>
</evidence>
<feature type="region of interest" description="Disordered" evidence="1">
    <location>
        <begin position="185"/>
        <end position="209"/>
    </location>
</feature>